<dbReference type="CDD" id="cd07344">
    <property type="entry name" value="M48_yhfN_like"/>
    <property type="match status" value="1"/>
</dbReference>
<evidence type="ECO:0000313" key="3">
    <source>
        <dbReference type="EMBL" id="NHN84409.1"/>
    </source>
</evidence>
<evidence type="ECO:0000313" key="4">
    <source>
        <dbReference type="Proteomes" id="UP000635278"/>
    </source>
</evidence>
<organism evidence="3 4">
    <name type="scientific">Acetobacter musti</name>
    <dbReference type="NCBI Taxonomy" id="864732"/>
    <lineage>
        <taxon>Bacteria</taxon>
        <taxon>Pseudomonadati</taxon>
        <taxon>Pseudomonadota</taxon>
        <taxon>Alphaproteobacteria</taxon>
        <taxon>Acetobacterales</taxon>
        <taxon>Acetobacteraceae</taxon>
        <taxon>Acetobacter</taxon>
    </lineage>
</organism>
<reference evidence="3 4" key="1">
    <citation type="journal article" date="2020" name="Int. J. Syst. Evol. Microbiol.">
        <title>Novel acetic acid bacteria from cider fermentations: Acetobacter conturbans sp. nov. and Acetobacter fallax sp. nov.</title>
        <authorList>
            <person name="Sombolestani A.S."/>
            <person name="Cleenwerck I."/>
            <person name="Cnockaert M."/>
            <person name="Borremans W."/>
            <person name="Wieme A.D."/>
            <person name="De Vuyst L."/>
            <person name="Vandamme P."/>
        </authorList>
    </citation>
    <scope>NUCLEOTIDE SEQUENCE [LARGE SCALE GENOMIC DNA]</scope>
    <source>
        <strain evidence="3 4">LMG 30640</strain>
    </source>
</reference>
<dbReference type="RefSeq" id="WP_173582805.1">
    <property type="nucleotide sequence ID" value="NZ_WOTB01000007.1"/>
</dbReference>
<dbReference type="Pfam" id="PF01863">
    <property type="entry name" value="YgjP-like"/>
    <property type="match status" value="1"/>
</dbReference>
<dbReference type="Gene3D" id="3.30.2010.10">
    <property type="entry name" value="Metalloproteases ('zincins'), catalytic domain"/>
    <property type="match status" value="1"/>
</dbReference>
<comment type="caution">
    <text evidence="3">The sequence shown here is derived from an EMBL/GenBank/DDBJ whole genome shotgun (WGS) entry which is preliminary data.</text>
</comment>
<feature type="compositionally biased region" description="Polar residues" evidence="1">
    <location>
        <begin position="1"/>
        <end position="12"/>
    </location>
</feature>
<dbReference type="PANTHER" id="PTHR30399:SF1">
    <property type="entry name" value="UTP PYROPHOSPHATASE"/>
    <property type="match status" value="1"/>
</dbReference>
<feature type="region of interest" description="Disordered" evidence="1">
    <location>
        <begin position="1"/>
        <end position="23"/>
    </location>
</feature>
<dbReference type="Proteomes" id="UP000635278">
    <property type="component" value="Unassembled WGS sequence"/>
</dbReference>
<gene>
    <name evidence="3" type="ORF">GOB93_07090</name>
</gene>
<dbReference type="PANTHER" id="PTHR30399">
    <property type="entry name" value="UNCHARACTERIZED PROTEIN YGJP"/>
    <property type="match status" value="1"/>
</dbReference>
<dbReference type="InterPro" id="IPR002725">
    <property type="entry name" value="YgjP-like_metallopeptidase"/>
</dbReference>
<evidence type="ECO:0000256" key="1">
    <source>
        <dbReference type="SAM" id="MobiDB-lite"/>
    </source>
</evidence>
<evidence type="ECO:0000259" key="2">
    <source>
        <dbReference type="Pfam" id="PF01863"/>
    </source>
</evidence>
<sequence length="250" mass="27392">MTTISDPSSGRSGSALPCSITTQNGPVPVEWRRSVRARRISLRVSPRSQGIVVTLPASATTEAGLRLLRTHMTWIEKQLLRRAHGPRFEAGSTVPINGTDYVIRHNAEGRGGAWLEQTEIHVSGDPAFIPRRVTDFLRQIAKQKLTARVTELSSGTGLAPKQIAIRDTTSRWGSCTASGRVMLSWRLIMSPAAVQDYVILHELAHLRHLNHSAAFWALVDTLTPHRTHAENWLKAHGAALMHAGTKASAS</sequence>
<dbReference type="InterPro" id="IPR053136">
    <property type="entry name" value="UTP_pyrophosphatase-like"/>
</dbReference>
<dbReference type="EMBL" id="WOTB01000007">
    <property type="protein sequence ID" value="NHN84409.1"/>
    <property type="molecule type" value="Genomic_DNA"/>
</dbReference>
<proteinExistence type="predicted"/>
<name>A0ABX0JNR4_9PROT</name>
<accession>A0ABX0JNR4</accession>
<protein>
    <submittedName>
        <fullName evidence="3">DUF45 domain-containing protein</fullName>
    </submittedName>
</protein>
<feature type="domain" description="YgjP-like metallopeptidase" evidence="2">
    <location>
        <begin position="39"/>
        <end position="236"/>
    </location>
</feature>
<keyword evidence="4" id="KW-1185">Reference proteome</keyword>